<accession>A0A2J6RV57</accession>
<reference evidence="7 8" key="1">
    <citation type="submission" date="2016-04" db="EMBL/GenBank/DDBJ databases">
        <title>A degradative enzymes factory behind the ericoid mycorrhizal symbiosis.</title>
        <authorList>
            <consortium name="DOE Joint Genome Institute"/>
            <person name="Martino E."/>
            <person name="Morin E."/>
            <person name="Grelet G."/>
            <person name="Kuo A."/>
            <person name="Kohler A."/>
            <person name="Daghino S."/>
            <person name="Barry K."/>
            <person name="Choi C."/>
            <person name="Cichocki N."/>
            <person name="Clum A."/>
            <person name="Copeland A."/>
            <person name="Hainaut M."/>
            <person name="Haridas S."/>
            <person name="Labutti K."/>
            <person name="Lindquist E."/>
            <person name="Lipzen A."/>
            <person name="Khouja H.-R."/>
            <person name="Murat C."/>
            <person name="Ohm R."/>
            <person name="Olson A."/>
            <person name="Spatafora J."/>
            <person name="Veneault-Fourrey C."/>
            <person name="Henrissat B."/>
            <person name="Grigoriev I."/>
            <person name="Martin F."/>
            <person name="Perotto S."/>
        </authorList>
    </citation>
    <scope>NUCLEOTIDE SEQUENCE [LARGE SCALE GENOMIC DNA]</scope>
    <source>
        <strain evidence="7 8">F</strain>
    </source>
</reference>
<organism evidence="7 8">
    <name type="scientific">Hyaloscypha variabilis (strain UAMH 11265 / GT02V1 / F)</name>
    <name type="common">Meliniomyces variabilis</name>
    <dbReference type="NCBI Taxonomy" id="1149755"/>
    <lineage>
        <taxon>Eukaryota</taxon>
        <taxon>Fungi</taxon>
        <taxon>Dikarya</taxon>
        <taxon>Ascomycota</taxon>
        <taxon>Pezizomycotina</taxon>
        <taxon>Leotiomycetes</taxon>
        <taxon>Helotiales</taxon>
        <taxon>Hyaloscyphaceae</taxon>
        <taxon>Hyaloscypha</taxon>
        <taxon>Hyaloscypha variabilis</taxon>
    </lineage>
</organism>
<feature type="region of interest" description="Disordered" evidence="6">
    <location>
        <begin position="521"/>
        <end position="543"/>
    </location>
</feature>
<name>A0A2J6RV57_HYAVF</name>
<dbReference type="Pfam" id="PF12634">
    <property type="entry name" value="Inp1"/>
    <property type="match status" value="1"/>
</dbReference>
<dbReference type="GO" id="GO:0005780">
    <property type="term" value="C:extrinsic component of intraperoxisomal membrane"/>
    <property type="evidence" value="ECO:0007669"/>
    <property type="project" value="InterPro"/>
</dbReference>
<evidence type="ECO:0000313" key="7">
    <source>
        <dbReference type="EMBL" id="PMD42398.1"/>
    </source>
</evidence>
<dbReference type="OrthoDB" id="4097008at2759"/>
<dbReference type="STRING" id="1149755.A0A2J6RV57"/>
<keyword evidence="8" id="KW-1185">Reference proteome</keyword>
<dbReference type="Proteomes" id="UP000235786">
    <property type="component" value="Unassembled WGS sequence"/>
</dbReference>
<dbReference type="EMBL" id="KZ613943">
    <property type="protein sequence ID" value="PMD42398.1"/>
    <property type="molecule type" value="Genomic_DNA"/>
</dbReference>
<dbReference type="GO" id="GO:0045033">
    <property type="term" value="P:peroxisome inheritance"/>
    <property type="evidence" value="ECO:0007669"/>
    <property type="project" value="InterPro"/>
</dbReference>
<dbReference type="InterPro" id="IPR024758">
    <property type="entry name" value="Inp1"/>
</dbReference>
<evidence type="ECO:0000256" key="4">
    <source>
        <dbReference type="ARBA" id="ARBA00021397"/>
    </source>
</evidence>
<evidence type="ECO:0000256" key="3">
    <source>
        <dbReference type="ARBA" id="ARBA00010707"/>
    </source>
</evidence>
<evidence type="ECO:0000256" key="5">
    <source>
        <dbReference type="ARBA" id="ARBA00023136"/>
    </source>
</evidence>
<feature type="compositionally biased region" description="Basic and acidic residues" evidence="6">
    <location>
        <begin position="187"/>
        <end position="196"/>
    </location>
</feature>
<dbReference type="AlphaFoldDB" id="A0A2J6RV57"/>
<feature type="compositionally biased region" description="Low complexity" evidence="6">
    <location>
        <begin position="396"/>
        <end position="422"/>
    </location>
</feature>
<gene>
    <name evidence="7" type="ORF">L207DRAFT_632171</name>
</gene>
<feature type="compositionally biased region" description="Low complexity" evidence="6">
    <location>
        <begin position="299"/>
        <end position="316"/>
    </location>
</feature>
<comment type="function">
    <text evidence="1">Required for peroxisome inheritance.</text>
</comment>
<feature type="region of interest" description="Disordered" evidence="6">
    <location>
        <begin position="1"/>
        <end position="26"/>
    </location>
</feature>
<evidence type="ECO:0000313" key="8">
    <source>
        <dbReference type="Proteomes" id="UP000235786"/>
    </source>
</evidence>
<sequence>MAPSIPGTPIKRSFSLPVQPTKVPSSPDPTIEILYTLPSARIVAFTTSLTARPSSSSGSPGLEDQPGTLPWVSRFERTLAVGPLRIYRAPGSVAFLNCANALRPILPKSQCWCVDGDSKFVLSIRPPQYWRIEVPNQSADEKDRVEELKKVLELVLRFEKTPCPFQRDFVVELPEAPKTPVKKRPWKPVERSKDDPPLFPGPASPRINTPRTSSTDSSSSSPLRDYASSEAGTNVSLLELEEFDEVEEEEEDLQDGSEVTCDPTNQDPGIPSIDSIVTAPGSLGVETELPQFESQYNTAEEASLEPSLLESSVAEPTFGGYAGSDDENDRFSDAADDTQLTPRSHHQPAYQPLTFGPEKDDRPQALQSSRSVTAPPVLSLITSPPSKHRTNSPLRSSTVVESDSDFSSSVESFHSVQSWHSPLAPPSPPASGPSSPSSSYPYPHNNIVLPKRPHHKRDTSEITVTPETPRVWDMDESTKPSTSRNSSPHPQTPTLITDAGEKSDEEQFEVLTPPIVRPTIRHRATTSSNSRRRALSPLPPAVNLFSPPRRRSRRLQTARHLPTAIIQKTCEILLSPPSHLFHLMISIASKIAAGEWRGVLSGHGEAVHWDFEDEYSGEGWFEDDYGISLPHAPTKAKTTSANVPGGSWEVD</sequence>
<feature type="compositionally biased region" description="Basic residues" evidence="6">
    <location>
        <begin position="521"/>
        <end position="534"/>
    </location>
</feature>
<protein>
    <recommendedName>
        <fullName evidence="4">Inheritance of peroxisomes protein 1</fullName>
    </recommendedName>
</protein>
<feature type="compositionally biased region" description="Polar residues" evidence="6">
    <location>
        <begin position="380"/>
        <end position="395"/>
    </location>
</feature>
<evidence type="ECO:0000256" key="1">
    <source>
        <dbReference type="ARBA" id="ARBA00003594"/>
    </source>
</evidence>
<feature type="region of interest" description="Disordered" evidence="6">
    <location>
        <begin position="179"/>
        <end position="505"/>
    </location>
</feature>
<proteinExistence type="inferred from homology"/>
<evidence type="ECO:0000256" key="6">
    <source>
        <dbReference type="SAM" id="MobiDB-lite"/>
    </source>
</evidence>
<comment type="similarity">
    <text evidence="3">Belongs to the INP1 family.</text>
</comment>
<keyword evidence="5" id="KW-0472">Membrane</keyword>
<comment type="subcellular location">
    <subcellularLocation>
        <location evidence="2">Peroxisome membrane</location>
        <topology evidence="2">Peripheral membrane protein</topology>
    </subcellularLocation>
</comment>
<evidence type="ECO:0000256" key="2">
    <source>
        <dbReference type="ARBA" id="ARBA00004421"/>
    </source>
</evidence>
<feature type="compositionally biased region" description="Polar residues" evidence="6">
    <location>
        <begin position="479"/>
        <end position="495"/>
    </location>
</feature>
<feature type="compositionally biased region" description="Low complexity" evidence="6">
    <location>
        <begin position="432"/>
        <end position="443"/>
    </location>
</feature>
<feature type="compositionally biased region" description="Acidic residues" evidence="6">
    <location>
        <begin position="239"/>
        <end position="255"/>
    </location>
</feature>
<feature type="compositionally biased region" description="Low complexity" evidence="6">
    <location>
        <begin position="210"/>
        <end position="229"/>
    </location>
</feature>